<accession>A0ABV0YNC3</accession>
<evidence type="ECO:0000256" key="5">
    <source>
        <dbReference type="ARBA" id="ARBA00022989"/>
    </source>
</evidence>
<dbReference type="InterPro" id="IPR015449">
    <property type="entry name" value="K_chnl_Ca-activ_SK"/>
</dbReference>
<keyword evidence="4" id="KW-0112">Calmodulin-binding</keyword>
<dbReference type="SMART" id="SM01053">
    <property type="entry name" value="CaMBD"/>
    <property type="match status" value="1"/>
</dbReference>
<feature type="transmembrane region" description="Helical" evidence="10">
    <location>
        <begin position="509"/>
        <end position="528"/>
    </location>
</feature>
<dbReference type="InterPro" id="IPR036122">
    <property type="entry name" value="CaM-bd_dom_sf"/>
</dbReference>
<dbReference type="Pfam" id="PF02888">
    <property type="entry name" value="CaMBD"/>
    <property type="match status" value="1"/>
</dbReference>
<feature type="compositionally biased region" description="Basic and acidic residues" evidence="9">
    <location>
        <begin position="63"/>
        <end position="80"/>
    </location>
</feature>
<dbReference type="Proteomes" id="UP001469553">
    <property type="component" value="Unassembled WGS sequence"/>
</dbReference>
<feature type="compositionally biased region" description="Polar residues" evidence="9">
    <location>
        <begin position="85"/>
        <end position="102"/>
    </location>
</feature>
<feature type="transmembrane region" description="Helical" evidence="10">
    <location>
        <begin position="680"/>
        <end position="704"/>
    </location>
</feature>
<keyword evidence="7 10" id="KW-0472">Membrane</keyword>
<evidence type="ECO:0000256" key="10">
    <source>
        <dbReference type="SAM" id="Phobius"/>
    </source>
</evidence>
<feature type="transmembrane region" description="Helical" evidence="10">
    <location>
        <begin position="540"/>
        <end position="563"/>
    </location>
</feature>
<dbReference type="InterPro" id="IPR013099">
    <property type="entry name" value="K_chnl_dom"/>
</dbReference>
<keyword evidence="8" id="KW-0407">Ion channel</keyword>
<dbReference type="Gene3D" id="1.10.287.70">
    <property type="match status" value="2"/>
</dbReference>
<comment type="subcellular location">
    <subcellularLocation>
        <location evidence="1">Membrane</location>
        <topology evidence="1">Multi-pass membrane protein</topology>
    </subcellularLocation>
</comment>
<dbReference type="InterPro" id="IPR004178">
    <property type="entry name" value="CaM-bd_dom"/>
</dbReference>
<feature type="transmembrane region" description="Helical" evidence="10">
    <location>
        <begin position="631"/>
        <end position="649"/>
    </location>
</feature>
<feature type="transmembrane region" description="Helical" evidence="10">
    <location>
        <begin position="749"/>
        <end position="769"/>
    </location>
</feature>
<evidence type="ECO:0000256" key="1">
    <source>
        <dbReference type="ARBA" id="ARBA00004141"/>
    </source>
</evidence>
<evidence type="ECO:0000256" key="8">
    <source>
        <dbReference type="ARBA" id="ARBA00023303"/>
    </source>
</evidence>
<reference evidence="12 13" key="1">
    <citation type="submission" date="2021-06" db="EMBL/GenBank/DDBJ databases">
        <authorList>
            <person name="Palmer J.M."/>
        </authorList>
    </citation>
    <scope>NUCLEOTIDE SEQUENCE [LARGE SCALE GENOMIC DNA]</scope>
    <source>
        <strain evidence="12 13">AS_MEX2019</strain>
        <tissue evidence="12">Muscle</tissue>
    </source>
</reference>
<evidence type="ECO:0000256" key="6">
    <source>
        <dbReference type="ARBA" id="ARBA00023065"/>
    </source>
</evidence>
<dbReference type="Pfam" id="PF03530">
    <property type="entry name" value="SK_channel"/>
    <property type="match status" value="1"/>
</dbReference>
<keyword evidence="6" id="KW-0406">Ion transport</keyword>
<evidence type="ECO:0000256" key="9">
    <source>
        <dbReference type="SAM" id="MobiDB-lite"/>
    </source>
</evidence>
<feature type="compositionally biased region" description="Polar residues" evidence="9">
    <location>
        <begin position="117"/>
        <end position="128"/>
    </location>
</feature>
<evidence type="ECO:0000256" key="2">
    <source>
        <dbReference type="ARBA" id="ARBA00022448"/>
    </source>
</evidence>
<evidence type="ECO:0000313" key="13">
    <source>
        <dbReference type="Proteomes" id="UP001469553"/>
    </source>
</evidence>
<dbReference type="SUPFAM" id="SSF81327">
    <property type="entry name" value="Small-conductance potassium channel"/>
    <property type="match status" value="1"/>
</dbReference>
<keyword evidence="3 10" id="KW-0812">Transmembrane</keyword>
<dbReference type="SUPFAM" id="SSF81324">
    <property type="entry name" value="Voltage-gated potassium channels"/>
    <property type="match status" value="1"/>
</dbReference>
<keyword evidence="2" id="KW-0813">Transport</keyword>
<evidence type="ECO:0000256" key="7">
    <source>
        <dbReference type="ARBA" id="ARBA00023136"/>
    </source>
</evidence>
<organism evidence="12 13">
    <name type="scientific">Ameca splendens</name>
    <dbReference type="NCBI Taxonomy" id="208324"/>
    <lineage>
        <taxon>Eukaryota</taxon>
        <taxon>Metazoa</taxon>
        <taxon>Chordata</taxon>
        <taxon>Craniata</taxon>
        <taxon>Vertebrata</taxon>
        <taxon>Euteleostomi</taxon>
        <taxon>Actinopterygii</taxon>
        <taxon>Neopterygii</taxon>
        <taxon>Teleostei</taxon>
        <taxon>Neoteleostei</taxon>
        <taxon>Acanthomorphata</taxon>
        <taxon>Ovalentaria</taxon>
        <taxon>Atherinomorphae</taxon>
        <taxon>Cyprinodontiformes</taxon>
        <taxon>Goodeidae</taxon>
        <taxon>Ameca</taxon>
    </lineage>
</organism>
<feature type="region of interest" description="Disordered" evidence="9">
    <location>
        <begin position="383"/>
        <end position="422"/>
    </location>
</feature>
<dbReference type="PRINTS" id="PR01451">
    <property type="entry name" value="SKCHANNEL"/>
</dbReference>
<dbReference type="Pfam" id="PF07885">
    <property type="entry name" value="Ion_trans_2"/>
    <property type="match status" value="1"/>
</dbReference>
<keyword evidence="13" id="KW-1185">Reference proteome</keyword>
<name>A0ABV0YNC3_9TELE</name>
<gene>
    <name evidence="12" type="ORF">AMECASPLE_011044</name>
</gene>
<evidence type="ECO:0000313" key="12">
    <source>
        <dbReference type="EMBL" id="MEQ2295140.1"/>
    </source>
</evidence>
<comment type="caution">
    <text evidence="12">The sequence shown here is derived from an EMBL/GenBank/DDBJ whole genome shotgun (WGS) entry which is preliminary data.</text>
</comment>
<evidence type="ECO:0000259" key="11">
    <source>
        <dbReference type="SMART" id="SM01053"/>
    </source>
</evidence>
<feature type="compositionally biased region" description="Basic and acidic residues" evidence="9">
    <location>
        <begin position="22"/>
        <end position="39"/>
    </location>
</feature>
<evidence type="ECO:0000256" key="3">
    <source>
        <dbReference type="ARBA" id="ARBA00022692"/>
    </source>
</evidence>
<feature type="region of interest" description="Disordered" evidence="9">
    <location>
        <begin position="1"/>
        <end position="128"/>
    </location>
</feature>
<evidence type="ECO:0000256" key="4">
    <source>
        <dbReference type="ARBA" id="ARBA00022860"/>
    </source>
</evidence>
<dbReference type="EMBL" id="JAHRIP010038275">
    <property type="protein sequence ID" value="MEQ2295140.1"/>
    <property type="molecule type" value="Genomic_DNA"/>
</dbReference>
<feature type="domain" description="Calmodulin-binding" evidence="11">
    <location>
        <begin position="787"/>
        <end position="863"/>
    </location>
</feature>
<sequence>MDVQIGSMSHKLDSTMNGEPVQRSKDRRDEKEKKGRSDTMRLILVKPTNATRRLDSTGEVFQDGEHQHCATGGPEEKHDPFSGSPGKTSSSPQKKSCCSASASLHEKSNGISPPRGSAQTSPPKAQNLSLSHLSDQDWQLLCGEDPPSIGIAEDIVENPNHMDRCGCPCPDAFHHSDVLSLQLQSNKESVSRVRNKRSVSSPHTLPFSESTHPSTICQVSAQQTNHKGLRKPLTNHPKNIIVPQCSDQDGDKEQCCNHSNVRDFSQVTHSKVFNIPLNSAQYAIMNKKLSEVSSDVNWREVFGKKPLLVQQHQRKDSHCSSSGEQTWKHSGESSFVLKCRHLPYSRLTRTPWGKRSATPASQKSFTSFSTSQCSLLENQDLVGRSREQESQEPSQHLFGSKLSLPKPFPSLPDTLETDNFQNGDAVRPLSSLGTLSSSFADFPSDQQQLQLLHSAILESTFSKVIREDSSKANSENPIRAEGSKPQKKTKDISYRLGQRRALFGKRKQLSDYALVCGMFGIIAMVIETELSRAFYTKESIYSYVLKGLISISTVVLLGLILMYHAREIQLFMVDNGADDWRIAMTFERILFIVLELLICAIHPIPGQYVLTWTARLAFSYTASVADADVDIFLSVPMFLRLYLIGRVMLLHSKLFTDASSRSIGALNKINFDTRFVMKTLMTICPGTVLLVFSVSCWIIAAWTVRVCERYHDAQEVTSTFLGAMWLISITFLSIGYGDMVPHTYCGKGVCLLTGIMGAGCTALVVAVVARKSELTRAEKHVHNFMMDTQLYKKIKNTAANVLRETWLIYKNTKLVKKIDHARVRQHQRKFLQAIHQLRRLKMEQRKLTDQANTVADLAKTQNMMYDLVSDLQHRSGVLDRRIVALEEKLDSILLGVQSLPVVLSQAIAKLQKDFLDDLACRVHFLSSSLSSECFSAHPKQLCPGSSTPETPYS</sequence>
<proteinExistence type="predicted"/>
<dbReference type="PANTHER" id="PTHR10153">
    <property type="entry name" value="SMALL CONDUCTANCE CALCIUM-ACTIVATED POTASSIUM CHANNEL"/>
    <property type="match status" value="1"/>
</dbReference>
<feature type="region of interest" description="Disordered" evidence="9">
    <location>
        <begin position="186"/>
        <end position="214"/>
    </location>
</feature>
<protein>
    <recommendedName>
        <fullName evidence="11">Calmodulin-binding domain-containing protein</fullName>
    </recommendedName>
</protein>
<keyword evidence="5 10" id="KW-1133">Transmembrane helix</keyword>
<feature type="region of interest" description="Disordered" evidence="9">
    <location>
        <begin position="468"/>
        <end position="489"/>
    </location>
</feature>
<feature type="transmembrane region" description="Helical" evidence="10">
    <location>
        <begin position="589"/>
        <end position="611"/>
    </location>
</feature>
<feature type="transmembrane region" description="Helical" evidence="10">
    <location>
        <begin position="716"/>
        <end position="737"/>
    </location>
</feature>